<dbReference type="EMBL" id="JPIU01000039">
    <property type="protein sequence ID" value="KIO44427.1"/>
    <property type="molecule type" value="Genomic_DNA"/>
</dbReference>
<evidence type="ECO:0000256" key="1">
    <source>
        <dbReference type="ARBA" id="ARBA00022517"/>
    </source>
</evidence>
<evidence type="ECO:0000313" key="3">
    <source>
        <dbReference type="EMBL" id="KIO44427.1"/>
    </source>
</evidence>
<dbReference type="AlphaFoldDB" id="A0A0C3NE90"/>
<dbReference type="GO" id="GO:0005829">
    <property type="term" value="C:cytosol"/>
    <property type="evidence" value="ECO:0007669"/>
    <property type="project" value="TreeGrafter"/>
</dbReference>
<proteinExistence type="inferred from homology"/>
<dbReference type="PANTHER" id="PTHR33515">
    <property type="entry name" value="RIBOSOME-BINDING FACTOR A, CHLOROPLASTIC-RELATED"/>
    <property type="match status" value="1"/>
</dbReference>
<reference evidence="4 5" key="2">
    <citation type="submission" date="2014-07" db="EMBL/GenBank/DDBJ databases">
        <title>Porphyromonadaceae bacterium OUH 334697 = ATCC BAA-2682 = DSM 28341 draft genome.</title>
        <authorList>
            <person name="Sydenham T.V."/>
            <person name="Hasman H."/>
            <person name="Justesen U.S."/>
        </authorList>
    </citation>
    <scope>NUCLEOTIDE SEQUENCE [LARGE SCALE GENOMIC DNA]</scope>
    <source>
        <strain evidence="4 5">OUH 334697</strain>
    </source>
</reference>
<evidence type="ECO:0000313" key="5">
    <source>
        <dbReference type="Proteomes" id="UP000031937"/>
    </source>
</evidence>
<comment type="subcellular location">
    <subcellularLocation>
        <location evidence="2">Cytoplasm</location>
    </subcellularLocation>
</comment>
<accession>A0A0C3NE90</accession>
<dbReference type="HAMAP" id="MF_00003">
    <property type="entry name" value="RbfA"/>
    <property type="match status" value="1"/>
</dbReference>
<dbReference type="SUPFAM" id="SSF89919">
    <property type="entry name" value="Ribosome-binding factor A, RbfA"/>
    <property type="match status" value="1"/>
</dbReference>
<dbReference type="Proteomes" id="UP000031937">
    <property type="component" value="Unassembled WGS sequence"/>
</dbReference>
<organism evidence="3 6">
    <name type="scientific">Sanguibacteroides justesenii</name>
    <dbReference type="NCBI Taxonomy" id="1547597"/>
    <lineage>
        <taxon>Bacteria</taxon>
        <taxon>Pseudomonadati</taxon>
        <taxon>Bacteroidota</taxon>
        <taxon>Bacteroidia</taxon>
        <taxon>Bacteroidales</taxon>
        <taxon>Porphyromonadaceae</taxon>
        <taxon>Sanguibacteroides</taxon>
    </lineage>
</organism>
<dbReference type="InterPro" id="IPR000238">
    <property type="entry name" value="RbfA"/>
</dbReference>
<evidence type="ECO:0000256" key="2">
    <source>
        <dbReference type="HAMAP-Rule" id="MF_00003"/>
    </source>
</evidence>
<comment type="caution">
    <text evidence="3">The sequence shown here is derived from an EMBL/GenBank/DDBJ whole genome shotgun (WGS) entry which is preliminary data.</text>
</comment>
<dbReference type="OrthoDB" id="9811910at2"/>
<evidence type="ECO:0000313" key="6">
    <source>
        <dbReference type="Proteomes" id="UP000031980"/>
    </source>
</evidence>
<protein>
    <recommendedName>
        <fullName evidence="2">Ribosome-binding factor A</fullName>
    </recommendedName>
</protein>
<dbReference type="Gene3D" id="3.30.300.20">
    <property type="match status" value="1"/>
</dbReference>
<dbReference type="GO" id="GO:0030490">
    <property type="term" value="P:maturation of SSU-rRNA"/>
    <property type="evidence" value="ECO:0007669"/>
    <property type="project" value="UniProtKB-UniRule"/>
</dbReference>
<reference evidence="3 6" key="1">
    <citation type="submission" date="2014-07" db="EMBL/GenBank/DDBJ databases">
        <title>Porphyromonadaceae bacterium OUH 308042 = ATCC BAA-2681 = DSM 28342 draft genome.</title>
        <authorList>
            <person name="Sydenham T.V."/>
            <person name="Hasman H."/>
            <person name="Justensen U.S."/>
        </authorList>
    </citation>
    <scope>NUCLEOTIDE SEQUENCE [LARGE SCALE GENOMIC DNA]</scope>
    <source>
        <strain evidence="3 6">OUH 308042</strain>
    </source>
</reference>
<comment type="function">
    <text evidence="2">One of several proteins that assist in the late maturation steps of the functional core of the 30S ribosomal subunit. Associates with free 30S ribosomal subunits (but not with 30S subunits that are part of 70S ribosomes or polysomes). Required for efficient processing of 16S rRNA. May interact with the 5'-terminal helix region of 16S rRNA.</text>
</comment>
<gene>
    <name evidence="2" type="primary">rbfA</name>
    <name evidence="3" type="ORF">BA92_09510</name>
    <name evidence="4" type="ORF">IE90_07815</name>
</gene>
<dbReference type="RefSeq" id="WP_041503264.1">
    <property type="nucleotide sequence ID" value="NZ_JPIT01000018.1"/>
</dbReference>
<sequence>MDSIRQNKVGRLIQKDLSEMFQKECKEYTVGAILSVTAVRVSPDLSYARVYLSIFPSELTEKVLNSLTEKNKNIRFILGKKIGKQIRIIPELRFFVDDSLDYIEKIDELLK</sequence>
<name>A0A0C3NE90_9PORP</name>
<keyword evidence="2" id="KW-0963">Cytoplasm</keyword>
<dbReference type="InterPro" id="IPR023799">
    <property type="entry name" value="RbfA_dom_sf"/>
</dbReference>
<dbReference type="Pfam" id="PF02033">
    <property type="entry name" value="RBFA"/>
    <property type="match status" value="1"/>
</dbReference>
<dbReference type="NCBIfam" id="TIGR00082">
    <property type="entry name" value="rbfA"/>
    <property type="match status" value="1"/>
</dbReference>
<comment type="subunit">
    <text evidence="2">Monomer. Binds 30S ribosomal subunits, but not 50S ribosomal subunits or 70S ribosomes.</text>
</comment>
<comment type="similarity">
    <text evidence="2">Belongs to the RbfA family.</text>
</comment>
<dbReference type="PANTHER" id="PTHR33515:SF1">
    <property type="entry name" value="RIBOSOME-BINDING FACTOR A, CHLOROPLASTIC-RELATED"/>
    <property type="match status" value="1"/>
</dbReference>
<evidence type="ECO:0000313" key="4">
    <source>
        <dbReference type="EMBL" id="KIO45317.1"/>
    </source>
</evidence>
<keyword evidence="1 2" id="KW-0690">Ribosome biogenesis</keyword>
<keyword evidence="6" id="KW-1185">Reference proteome</keyword>
<dbReference type="EMBL" id="JPIT01000018">
    <property type="protein sequence ID" value="KIO45317.1"/>
    <property type="molecule type" value="Genomic_DNA"/>
</dbReference>
<dbReference type="InterPro" id="IPR015946">
    <property type="entry name" value="KH_dom-like_a/b"/>
</dbReference>
<dbReference type="GO" id="GO:0043024">
    <property type="term" value="F:ribosomal small subunit binding"/>
    <property type="evidence" value="ECO:0007669"/>
    <property type="project" value="TreeGrafter"/>
</dbReference>
<dbReference type="Proteomes" id="UP000031980">
    <property type="component" value="Unassembled WGS sequence"/>
</dbReference>